<dbReference type="Proteomes" id="UP001292094">
    <property type="component" value="Unassembled WGS sequence"/>
</dbReference>
<dbReference type="AlphaFoldDB" id="A0AAE1UKH0"/>
<evidence type="ECO:0000313" key="1">
    <source>
        <dbReference type="EMBL" id="KAK4328323.1"/>
    </source>
</evidence>
<proteinExistence type="predicted"/>
<sequence>MKQAMFLNIGVLQNHITKRQAPGRTFKNALNYKEGFIIKSDYASDNIYTEVRLMKGRASYSRDRFNLSLVHLPPLYNIPIPLTEEKLRDLQSLFSLMPSDKRSFYQDIQAGRVEHKVTDVASTEEDDILDYCN</sequence>
<keyword evidence="2" id="KW-1185">Reference proteome</keyword>
<organism evidence="1 2">
    <name type="scientific">Petrolisthes manimaculis</name>
    <dbReference type="NCBI Taxonomy" id="1843537"/>
    <lineage>
        <taxon>Eukaryota</taxon>
        <taxon>Metazoa</taxon>
        <taxon>Ecdysozoa</taxon>
        <taxon>Arthropoda</taxon>
        <taxon>Crustacea</taxon>
        <taxon>Multicrustacea</taxon>
        <taxon>Malacostraca</taxon>
        <taxon>Eumalacostraca</taxon>
        <taxon>Eucarida</taxon>
        <taxon>Decapoda</taxon>
        <taxon>Pleocyemata</taxon>
        <taxon>Anomura</taxon>
        <taxon>Galatheoidea</taxon>
        <taxon>Porcellanidae</taxon>
        <taxon>Petrolisthes</taxon>
    </lineage>
</organism>
<protein>
    <submittedName>
        <fullName evidence="1">Uncharacterized protein</fullName>
    </submittedName>
</protein>
<reference evidence="1" key="1">
    <citation type="submission" date="2023-11" db="EMBL/GenBank/DDBJ databases">
        <title>Genome assemblies of two species of porcelain crab, Petrolisthes cinctipes and Petrolisthes manimaculis (Anomura: Porcellanidae).</title>
        <authorList>
            <person name="Angst P."/>
        </authorList>
    </citation>
    <scope>NUCLEOTIDE SEQUENCE</scope>
    <source>
        <strain evidence="1">PB745_02</strain>
        <tissue evidence="1">Gill</tissue>
    </source>
</reference>
<gene>
    <name evidence="1" type="ORF">Pmani_001266</name>
</gene>
<name>A0AAE1UKH0_9EUCA</name>
<accession>A0AAE1UKH0</accession>
<comment type="caution">
    <text evidence="1">The sequence shown here is derived from an EMBL/GenBank/DDBJ whole genome shotgun (WGS) entry which is preliminary data.</text>
</comment>
<dbReference type="EMBL" id="JAWZYT010000088">
    <property type="protein sequence ID" value="KAK4328323.1"/>
    <property type="molecule type" value="Genomic_DNA"/>
</dbReference>
<evidence type="ECO:0000313" key="2">
    <source>
        <dbReference type="Proteomes" id="UP001292094"/>
    </source>
</evidence>